<dbReference type="Proteomes" id="UP000501518">
    <property type="component" value="Chromosome"/>
</dbReference>
<gene>
    <name evidence="2" type="ORF">EW640_04985</name>
    <name evidence="1" type="ORF">HLA91_05690</name>
</gene>
<reference evidence="1 4" key="2">
    <citation type="submission" date="2020-05" db="EMBL/GenBank/DDBJ databases">
        <title>MicrobeNet Type strains.</title>
        <authorList>
            <person name="Nicholson A.C."/>
        </authorList>
    </citation>
    <scope>NUCLEOTIDE SEQUENCE [LARGE SCALE GENOMIC DNA]</scope>
    <source>
        <strain evidence="1 4">CCUG 46604</strain>
    </source>
</reference>
<accession>A0A6G8KV86</accession>
<name>A0A6G8KV86_9MICO</name>
<dbReference type="KEGG" id="blut:EW640_04985"/>
<evidence type="ECO:0008006" key="5">
    <source>
        <dbReference type="Google" id="ProtNLM"/>
    </source>
</evidence>
<dbReference type="RefSeq" id="WP_146004392.1">
    <property type="nucleotide sequence ID" value="NZ_BAAAKH010000001.1"/>
</dbReference>
<protein>
    <recommendedName>
        <fullName evidence="5">TOMM leader peptide-binding protein</fullName>
    </recommendedName>
</protein>
<evidence type="ECO:0000313" key="4">
    <source>
        <dbReference type="Proteomes" id="UP000549517"/>
    </source>
</evidence>
<dbReference type="EMBL" id="JABEMC010000003">
    <property type="protein sequence ID" value="NNG78871.1"/>
    <property type="molecule type" value="Genomic_DNA"/>
</dbReference>
<dbReference type="AlphaFoldDB" id="A0A6G8KV86"/>
<organism evidence="2 3">
    <name type="scientific">Brevibacterium luteolum</name>
    <dbReference type="NCBI Taxonomy" id="199591"/>
    <lineage>
        <taxon>Bacteria</taxon>
        <taxon>Bacillati</taxon>
        <taxon>Actinomycetota</taxon>
        <taxon>Actinomycetes</taxon>
        <taxon>Micrococcales</taxon>
        <taxon>Brevibacteriaceae</taxon>
        <taxon>Brevibacterium</taxon>
    </lineage>
</organism>
<dbReference type="OrthoDB" id="4426339at2"/>
<dbReference type="EMBL" id="CP035810">
    <property type="protein sequence ID" value="QIN28698.1"/>
    <property type="molecule type" value="Genomic_DNA"/>
</dbReference>
<evidence type="ECO:0000313" key="2">
    <source>
        <dbReference type="EMBL" id="QIN28698.1"/>
    </source>
</evidence>
<sequence>MRYQLYRSVPVVWRSSRCIQFGVDSPVLIDGLTAADTELINAIRMGISARDFDARAAHLDVSPARAASLLSLLTEAGVLMPVERTAYQASSTTHVDAYAARIREEPSCITGRLTRPSVLVLGPLRRGLQALLVAAGMRADIIDRAEDALTAAQPLVVLTGAWVDDAVGAGFLHEHGIDHCHLTVGQDQARLSHVIRAQDTPCTRCAIGFRCDDDADWFGSWQALWQQAPSASLLDPVLCALAYAHQAERVREHILHPGRVASDLVISPSGEVVIETPEFHSSCSCRATVPQDLSHV</sequence>
<dbReference type="Proteomes" id="UP000549517">
    <property type="component" value="Unassembled WGS sequence"/>
</dbReference>
<evidence type="ECO:0000313" key="1">
    <source>
        <dbReference type="EMBL" id="NNG78871.1"/>
    </source>
</evidence>
<reference evidence="2 3" key="1">
    <citation type="submission" date="2019-02" db="EMBL/GenBank/DDBJ databases">
        <title>Complete Genome Sequence and Methylome Analysis of Brevibacterium luteolum NEB1784.</title>
        <authorList>
            <person name="Fomenkov A."/>
            <person name="Roberts R.J."/>
        </authorList>
    </citation>
    <scope>NUCLEOTIDE SEQUENCE [LARGE SCALE GENOMIC DNA]</scope>
    <source>
        <strain evidence="2 3">NEB1784</strain>
    </source>
</reference>
<evidence type="ECO:0000313" key="3">
    <source>
        <dbReference type="Proteomes" id="UP000501518"/>
    </source>
</evidence>
<proteinExistence type="predicted"/>